<evidence type="ECO:0000313" key="2">
    <source>
        <dbReference type="EMBL" id="MEP0818630.1"/>
    </source>
</evidence>
<accession>A0ABV0JC26</accession>
<name>A0ABV0JC26_9CYAN</name>
<dbReference type="Proteomes" id="UP001464891">
    <property type="component" value="Unassembled WGS sequence"/>
</dbReference>
<comment type="caution">
    <text evidence="2">The sequence shown here is derived from an EMBL/GenBank/DDBJ whole genome shotgun (WGS) entry which is preliminary data.</text>
</comment>
<dbReference type="EMBL" id="JAMPKM010000010">
    <property type="protein sequence ID" value="MEP0818630.1"/>
    <property type="molecule type" value="Genomic_DNA"/>
</dbReference>
<keyword evidence="1" id="KW-0812">Transmembrane</keyword>
<evidence type="ECO:0000313" key="3">
    <source>
        <dbReference type="Proteomes" id="UP001464891"/>
    </source>
</evidence>
<sequence>MNKFMAQILEVAANGLASKKAEKNYDAIAPTLEPKHLLSKQALPTDRELQLAQKKEIGQSSKLGLFAWQSITAICILWVSTLFCITAMQMTSGRLMINLEVEKSKIKLITDIDKRERHLPEKDMTQNIPSSY</sequence>
<proteinExistence type="predicted"/>
<keyword evidence="1" id="KW-0472">Membrane</keyword>
<reference evidence="2 3" key="1">
    <citation type="submission" date="2022-04" db="EMBL/GenBank/DDBJ databases">
        <title>Positive selection, recombination, and allopatry shape intraspecific diversity of widespread and dominant cyanobacteria.</title>
        <authorList>
            <person name="Wei J."/>
            <person name="Shu W."/>
            <person name="Hu C."/>
        </authorList>
    </citation>
    <scope>NUCLEOTIDE SEQUENCE [LARGE SCALE GENOMIC DNA]</scope>
    <source>
        <strain evidence="2 3">GB2-A4</strain>
    </source>
</reference>
<gene>
    <name evidence="2" type="ORF">NC998_16140</name>
</gene>
<keyword evidence="3" id="KW-1185">Reference proteome</keyword>
<keyword evidence="1" id="KW-1133">Transmembrane helix</keyword>
<organism evidence="2 3">
    <name type="scientific">Trichocoleus desertorum GB2-A4</name>
    <dbReference type="NCBI Taxonomy" id="2933944"/>
    <lineage>
        <taxon>Bacteria</taxon>
        <taxon>Bacillati</taxon>
        <taxon>Cyanobacteriota</taxon>
        <taxon>Cyanophyceae</taxon>
        <taxon>Leptolyngbyales</taxon>
        <taxon>Trichocoleusaceae</taxon>
        <taxon>Trichocoleus</taxon>
    </lineage>
</organism>
<evidence type="ECO:0000256" key="1">
    <source>
        <dbReference type="SAM" id="Phobius"/>
    </source>
</evidence>
<feature type="transmembrane region" description="Helical" evidence="1">
    <location>
        <begin position="66"/>
        <end position="88"/>
    </location>
</feature>
<protein>
    <submittedName>
        <fullName evidence="2">Uncharacterized protein</fullName>
    </submittedName>
</protein>